<comment type="caution">
    <text evidence="1">The sequence shown here is derived from an EMBL/GenBank/DDBJ whole genome shotgun (WGS) entry which is preliminary data.</text>
</comment>
<organism evidence="1">
    <name type="scientific">marine sediment metagenome</name>
    <dbReference type="NCBI Taxonomy" id="412755"/>
    <lineage>
        <taxon>unclassified sequences</taxon>
        <taxon>metagenomes</taxon>
        <taxon>ecological metagenomes</taxon>
    </lineage>
</organism>
<proteinExistence type="predicted"/>
<name>A0A0F9BUD5_9ZZZZ</name>
<reference evidence="1" key="1">
    <citation type="journal article" date="2015" name="Nature">
        <title>Complex archaea that bridge the gap between prokaryotes and eukaryotes.</title>
        <authorList>
            <person name="Spang A."/>
            <person name="Saw J.H."/>
            <person name="Jorgensen S.L."/>
            <person name="Zaremba-Niedzwiedzka K."/>
            <person name="Martijn J."/>
            <person name="Lind A.E."/>
            <person name="van Eijk R."/>
            <person name="Schleper C."/>
            <person name="Guy L."/>
            <person name="Ettema T.J."/>
        </authorList>
    </citation>
    <scope>NUCLEOTIDE SEQUENCE</scope>
</reference>
<protein>
    <submittedName>
        <fullName evidence="1">Uncharacterized protein</fullName>
    </submittedName>
</protein>
<accession>A0A0F9BUD5</accession>
<dbReference type="EMBL" id="LAZR01047528">
    <property type="protein sequence ID" value="KKK94014.1"/>
    <property type="molecule type" value="Genomic_DNA"/>
</dbReference>
<dbReference type="AlphaFoldDB" id="A0A0F9BUD5"/>
<sequence>METQTNLSVAKEILNQLGGNRFIAMTGAKYICGDEKSLRFQFMRNSGKYKGLVIALNSMDTYDLKFWKQKKVRNLPLICSPIIYTEINGIYGDMLQEVFTSKTGLNTHL</sequence>
<gene>
    <name evidence="1" type="ORF">LCGC14_2687100</name>
</gene>
<evidence type="ECO:0000313" key="1">
    <source>
        <dbReference type="EMBL" id="KKK94014.1"/>
    </source>
</evidence>